<dbReference type="EMBL" id="HBHK01013601">
    <property type="protein sequence ID" value="CAD9684736.1"/>
    <property type="molecule type" value="Transcribed_RNA"/>
</dbReference>
<name>A0A7S2S0E4_9STRA</name>
<accession>A0A7S2S0E4</accession>
<feature type="region of interest" description="Disordered" evidence="1">
    <location>
        <begin position="228"/>
        <end position="258"/>
    </location>
</feature>
<reference evidence="2" key="1">
    <citation type="submission" date="2021-01" db="EMBL/GenBank/DDBJ databases">
        <authorList>
            <person name="Corre E."/>
            <person name="Pelletier E."/>
            <person name="Niang G."/>
            <person name="Scheremetjew M."/>
            <person name="Finn R."/>
            <person name="Kale V."/>
            <person name="Holt S."/>
            <person name="Cochrane G."/>
            <person name="Meng A."/>
            <person name="Brown T."/>
            <person name="Cohen L."/>
        </authorList>
    </citation>
    <scope>NUCLEOTIDE SEQUENCE</scope>
    <source>
        <strain evidence="2">NY070348D</strain>
    </source>
</reference>
<evidence type="ECO:0000256" key="1">
    <source>
        <dbReference type="SAM" id="MobiDB-lite"/>
    </source>
</evidence>
<sequence length="290" mass="32019">MVLLTYVTPKIYNGTSKLNGTTVSLVLVAAGVASYLRIRKSHYVPLISELHKLGCSFFVTAQNSFTQIVLLGQYAKDMFGEYLGYSTKSNNLDDAPLEEKVEEESVSPMLEQASTALDESLPKCVEDIRSDTPAPMAELSPIDTEKDSSQVPENTLVSPRSMSPFLNLVEKIPGISQTWTFISSLEFESKPSGSELLEDEIDSTVRLDEIDPIALEEEELEIEDFQDGYVSNGESSDYVSKDTEEDCEDKENSTSNVIYPKSPGSWFNPFSYNECSERSPTPAVGAGLQQ</sequence>
<dbReference type="AlphaFoldDB" id="A0A7S2S0E4"/>
<gene>
    <name evidence="2" type="ORF">QSP1433_LOCUS8545</name>
</gene>
<evidence type="ECO:0000313" key="2">
    <source>
        <dbReference type="EMBL" id="CAD9684736.1"/>
    </source>
</evidence>
<feature type="region of interest" description="Disordered" evidence="1">
    <location>
        <begin position="132"/>
        <end position="157"/>
    </location>
</feature>
<proteinExistence type="predicted"/>
<organism evidence="2">
    <name type="scientific">Mucochytrium quahogii</name>
    <dbReference type="NCBI Taxonomy" id="96639"/>
    <lineage>
        <taxon>Eukaryota</taxon>
        <taxon>Sar</taxon>
        <taxon>Stramenopiles</taxon>
        <taxon>Bigyra</taxon>
        <taxon>Labyrinthulomycetes</taxon>
        <taxon>Thraustochytrida</taxon>
        <taxon>Thraustochytriidae</taxon>
        <taxon>Mucochytrium</taxon>
    </lineage>
</organism>
<protein>
    <submittedName>
        <fullName evidence="2">Uncharacterized protein</fullName>
    </submittedName>
</protein>